<keyword evidence="1" id="KW-0472">Membrane</keyword>
<reference evidence="2 4" key="1">
    <citation type="submission" date="2020-01" db="EMBL/GenBank/DDBJ databases">
        <authorList>
            <consortium name="DOE Joint Genome Institute"/>
            <person name="Haridas S."/>
            <person name="Albert R."/>
            <person name="Binder M."/>
            <person name="Bloem J."/>
            <person name="Labutti K."/>
            <person name="Salamov A."/>
            <person name="Andreopoulos B."/>
            <person name="Baker S.E."/>
            <person name="Barry K."/>
            <person name="Bills G."/>
            <person name="Bluhm B.H."/>
            <person name="Cannon C."/>
            <person name="Castanera R."/>
            <person name="Culley D.E."/>
            <person name="Daum C."/>
            <person name="Ezra D."/>
            <person name="Gonzalez J.B."/>
            <person name="Henrissat B."/>
            <person name="Kuo A."/>
            <person name="Liang C."/>
            <person name="Lipzen A."/>
            <person name="Lutzoni F."/>
            <person name="Magnuson J."/>
            <person name="Mondo S."/>
            <person name="Nolan M."/>
            <person name="Ohm R."/>
            <person name="Pangilinan J."/>
            <person name="Park H.-J."/>
            <person name="Ramirez L."/>
            <person name="Alfaro M."/>
            <person name="Sun H."/>
            <person name="Tritt A."/>
            <person name="Yoshinaga Y."/>
            <person name="Zwiers L.-H."/>
            <person name="Turgeon B.G."/>
            <person name="Goodwin S.B."/>
            <person name="Spatafora J.W."/>
            <person name="Crous P.W."/>
            <person name="Grigoriev I.V."/>
        </authorList>
    </citation>
    <scope>NUCLEOTIDE SEQUENCE</scope>
    <source>
        <strain evidence="2 4">CBS 781.70</strain>
    </source>
</reference>
<dbReference type="EMBL" id="ML975149">
    <property type="protein sequence ID" value="KAF1817045.1"/>
    <property type="molecule type" value="Genomic_DNA"/>
</dbReference>
<reference evidence="4" key="2">
    <citation type="submission" date="2020-04" db="EMBL/GenBank/DDBJ databases">
        <authorList>
            <consortium name="NCBI Genome Project"/>
        </authorList>
    </citation>
    <scope>NUCLEOTIDE SEQUENCE</scope>
    <source>
        <strain evidence="4">CBS 781.70</strain>
    </source>
</reference>
<evidence type="ECO:0000313" key="3">
    <source>
        <dbReference type="Proteomes" id="UP000504638"/>
    </source>
</evidence>
<keyword evidence="1" id="KW-0812">Transmembrane</keyword>
<dbReference type="GeneID" id="54423712"/>
<evidence type="ECO:0000313" key="4">
    <source>
        <dbReference type="RefSeq" id="XP_033538676.1"/>
    </source>
</evidence>
<dbReference type="RefSeq" id="XP_033538676.1">
    <property type="nucleotide sequence ID" value="XM_033683142.1"/>
</dbReference>
<evidence type="ECO:0000313" key="2">
    <source>
        <dbReference type="EMBL" id="KAF1817045.1"/>
    </source>
</evidence>
<reference evidence="4" key="3">
    <citation type="submission" date="2025-04" db="UniProtKB">
        <authorList>
            <consortium name="RefSeq"/>
        </authorList>
    </citation>
    <scope>IDENTIFICATION</scope>
    <source>
        <strain evidence="4">CBS 781.70</strain>
    </source>
</reference>
<protein>
    <submittedName>
        <fullName evidence="2 4">Uncharacterized protein</fullName>
    </submittedName>
</protein>
<evidence type="ECO:0000256" key="1">
    <source>
        <dbReference type="SAM" id="Phobius"/>
    </source>
</evidence>
<accession>A0A6G1GG11</accession>
<organism evidence="2">
    <name type="scientific">Eremomyces bilateralis CBS 781.70</name>
    <dbReference type="NCBI Taxonomy" id="1392243"/>
    <lineage>
        <taxon>Eukaryota</taxon>
        <taxon>Fungi</taxon>
        <taxon>Dikarya</taxon>
        <taxon>Ascomycota</taxon>
        <taxon>Pezizomycotina</taxon>
        <taxon>Dothideomycetes</taxon>
        <taxon>Dothideomycetes incertae sedis</taxon>
        <taxon>Eremomycetales</taxon>
        <taxon>Eremomycetaceae</taxon>
        <taxon>Eremomyces</taxon>
    </lineage>
</organism>
<dbReference type="Proteomes" id="UP000504638">
    <property type="component" value="Unplaced"/>
</dbReference>
<gene>
    <name evidence="2 4" type="ORF">P152DRAFT_6580</name>
</gene>
<dbReference type="AlphaFoldDB" id="A0A6G1GG11"/>
<proteinExistence type="predicted"/>
<feature type="transmembrane region" description="Helical" evidence="1">
    <location>
        <begin position="12"/>
        <end position="33"/>
    </location>
</feature>
<name>A0A6G1GG11_9PEZI</name>
<sequence>MFRLQLTIETKSATQIALPIIVLFGIAVFGFHITPPSICVPIGNFLFLDVCTIQVTTDAAPLLFSSENCHPLEKKYTSSEDFQCGNVDSPAPASRSPPLLRELICRALMIPHLSNSPLDRHSTSHDTVLIDQTNQETFLVSRVASTTWSPGCPGMPSPWSSFLAPKLGVLRLVRSASSSGWSASWPNHTILQNHHYCYTTTRTTHDGGRWRACPLSKISARAYYISLVSFHQHGRRKSWFLVHMKLDQMRLLGIDCVILSGIASSRSIVTSFAYTFTFQKRSNATRLVSFIGHKL</sequence>
<keyword evidence="3" id="KW-1185">Reference proteome</keyword>
<keyword evidence="1" id="KW-1133">Transmembrane helix</keyword>